<feature type="transmembrane region" description="Helical" evidence="2">
    <location>
        <begin position="101"/>
        <end position="122"/>
    </location>
</feature>
<sequence length="135" mass="14984">MGLNSTKRRPGGYGMNISQIGLMKIKAQSAHEMKKTLMWWDLMWFGIGTVIGEVTGPAVVLSYVISGISVMFSVFYYTEFTMEISIAGGSFAYLRVELGDFMAFIAVENILLEYVIGGVVVARSRTSYFATLYNC</sequence>
<accession>A0AA39A2P3</accession>
<feature type="transmembrane region" description="Helical" evidence="2">
    <location>
        <begin position="74"/>
        <end position="94"/>
    </location>
</feature>
<dbReference type="GO" id="GO:0005313">
    <property type="term" value="F:L-glutamate transmembrane transporter activity"/>
    <property type="evidence" value="ECO:0007669"/>
    <property type="project" value="TreeGrafter"/>
</dbReference>
<evidence type="ECO:0000313" key="3">
    <source>
        <dbReference type="EMBL" id="KAJ9698819.1"/>
    </source>
</evidence>
<comment type="similarity">
    <text evidence="1">Belongs to the amino acid-polyamine-organocation (APC) superfamily. Cationic amino acid transporter (CAT) (TC 2.A.3.3) family.</text>
</comment>
<name>A0AA39A2P3_VITRO</name>
<organism evidence="3 4">
    <name type="scientific">Vitis rotundifolia</name>
    <name type="common">Muscadine grape</name>
    <dbReference type="NCBI Taxonomy" id="103349"/>
    <lineage>
        <taxon>Eukaryota</taxon>
        <taxon>Viridiplantae</taxon>
        <taxon>Streptophyta</taxon>
        <taxon>Embryophyta</taxon>
        <taxon>Tracheophyta</taxon>
        <taxon>Spermatophyta</taxon>
        <taxon>Magnoliopsida</taxon>
        <taxon>eudicotyledons</taxon>
        <taxon>Gunneridae</taxon>
        <taxon>Pentapetalae</taxon>
        <taxon>rosids</taxon>
        <taxon>Vitales</taxon>
        <taxon>Vitaceae</taxon>
        <taxon>Viteae</taxon>
        <taxon>Vitis</taxon>
    </lineage>
</organism>
<reference evidence="3 4" key="1">
    <citation type="journal article" date="2023" name="BMC Biotechnol.">
        <title>Vitis rotundifolia cv Carlos genome sequencing.</title>
        <authorList>
            <person name="Huff M."/>
            <person name="Hulse-Kemp A."/>
            <person name="Scheffler B."/>
            <person name="Youngblood R."/>
            <person name="Simpson S."/>
            <person name="Babiker E."/>
            <person name="Staton M."/>
        </authorList>
    </citation>
    <scope>NUCLEOTIDE SEQUENCE [LARGE SCALE GENOMIC DNA]</scope>
    <source>
        <tissue evidence="3">Leaf</tissue>
    </source>
</reference>
<dbReference type="PANTHER" id="PTHR43243:SF1">
    <property type="entry name" value="CATIONIC AMINO ACID TRANSPORTER 1"/>
    <property type="match status" value="1"/>
</dbReference>
<dbReference type="GO" id="GO:0015189">
    <property type="term" value="F:L-lysine transmembrane transporter activity"/>
    <property type="evidence" value="ECO:0007669"/>
    <property type="project" value="TreeGrafter"/>
</dbReference>
<evidence type="ECO:0000313" key="4">
    <source>
        <dbReference type="Proteomes" id="UP001168098"/>
    </source>
</evidence>
<gene>
    <name evidence="3" type="ORF">PVL29_007748</name>
</gene>
<proteinExistence type="inferred from homology"/>
<feature type="transmembrane region" description="Helical" evidence="2">
    <location>
        <begin position="42"/>
        <end position="68"/>
    </location>
</feature>
<dbReference type="AlphaFoldDB" id="A0AA39A2P3"/>
<evidence type="ECO:0000256" key="2">
    <source>
        <dbReference type="SAM" id="Phobius"/>
    </source>
</evidence>
<evidence type="ECO:0000256" key="1">
    <source>
        <dbReference type="ARBA" id="ARBA00008572"/>
    </source>
</evidence>
<protein>
    <submittedName>
        <fullName evidence="3">Uncharacterized protein</fullName>
    </submittedName>
</protein>
<dbReference type="PANTHER" id="PTHR43243">
    <property type="entry name" value="INNER MEMBRANE TRANSPORTER YGJI-RELATED"/>
    <property type="match status" value="1"/>
</dbReference>
<comment type="caution">
    <text evidence="3">The sequence shown here is derived from an EMBL/GenBank/DDBJ whole genome shotgun (WGS) entry which is preliminary data.</text>
</comment>
<keyword evidence="2" id="KW-0812">Transmembrane</keyword>
<keyword evidence="4" id="KW-1185">Reference proteome</keyword>
<dbReference type="Proteomes" id="UP001168098">
    <property type="component" value="Unassembled WGS sequence"/>
</dbReference>
<keyword evidence="2" id="KW-0472">Membrane</keyword>
<dbReference type="Gene3D" id="1.20.1740.10">
    <property type="entry name" value="Amino acid/polyamine transporter I"/>
    <property type="match status" value="1"/>
</dbReference>
<keyword evidence="2" id="KW-1133">Transmembrane helix</keyword>
<dbReference type="EMBL" id="JARBHA010000006">
    <property type="protein sequence ID" value="KAJ9698819.1"/>
    <property type="molecule type" value="Genomic_DNA"/>
</dbReference>
<dbReference type="GO" id="GO:0005886">
    <property type="term" value="C:plasma membrane"/>
    <property type="evidence" value="ECO:0007669"/>
    <property type="project" value="TreeGrafter"/>
</dbReference>